<dbReference type="AlphaFoldDB" id="Q2SLW4"/>
<accession>Q2SLW4</accession>
<dbReference type="InterPro" id="IPR004027">
    <property type="entry name" value="SEC_C_motif"/>
</dbReference>
<dbReference type="eggNOG" id="COG3012">
    <property type="taxonomic scope" value="Bacteria"/>
</dbReference>
<dbReference type="InterPro" id="IPR048469">
    <property type="entry name" value="YchJ-like_M"/>
</dbReference>
<dbReference type="NCBIfam" id="NF002449">
    <property type="entry name" value="PRK01617.1"/>
    <property type="match status" value="1"/>
</dbReference>
<dbReference type="SUPFAM" id="SSF54427">
    <property type="entry name" value="NTF2-like"/>
    <property type="match status" value="1"/>
</dbReference>
<sequence length="151" mass="17356">MRVVMNNLCPCNSGSPYQECCQPLHSGKAAETPEQLMRSRYTAFAMGLMEYLQQTWCAQHRPADLQPNESIQWKRLEVLDRGAEGDQGWVKFRATFQEGDKWMQLQERSRFIKEQGRWLYVDGDATWTALSVGRNDPCPCGSGKKNKKCCE</sequence>
<reference evidence="4 5" key="1">
    <citation type="journal article" date="2005" name="Nucleic Acids Res.">
        <title>Genomic blueprint of Hahella chejuensis, a marine microbe producing an algicidal agent.</title>
        <authorList>
            <person name="Jeong H."/>
            <person name="Yim J.H."/>
            <person name="Lee C."/>
            <person name="Choi S.-H."/>
            <person name="Park Y.K."/>
            <person name="Yoon S.H."/>
            <person name="Hur C.-G."/>
            <person name="Kang H.-Y."/>
            <person name="Kim D."/>
            <person name="Lee H.H."/>
            <person name="Park K.H."/>
            <person name="Park S.-H."/>
            <person name="Park H.-S."/>
            <person name="Lee H.K."/>
            <person name="Oh T.K."/>
            <person name="Kim J.F."/>
        </authorList>
    </citation>
    <scope>NUCLEOTIDE SEQUENCE [LARGE SCALE GENOMIC DNA]</scope>
    <source>
        <strain evidence="4 5">KCTC 2396</strain>
    </source>
</reference>
<evidence type="ECO:0000313" key="4">
    <source>
        <dbReference type="EMBL" id="ABC28360.1"/>
    </source>
</evidence>
<dbReference type="InterPro" id="IPR032710">
    <property type="entry name" value="NTF2-like_dom_sf"/>
</dbReference>
<comment type="similarity">
    <text evidence="1 2">Belongs to the UPF0225 family.</text>
</comment>
<feature type="domain" description="YchJ-like middle NTF2-like" evidence="3">
    <location>
        <begin position="32"/>
        <end position="123"/>
    </location>
</feature>
<dbReference type="PANTHER" id="PTHR33747:SF1">
    <property type="entry name" value="ADENYLATE CYCLASE-ASSOCIATED CAP C-TERMINAL DOMAIN-CONTAINING PROTEIN"/>
    <property type="match status" value="1"/>
</dbReference>
<protein>
    <recommendedName>
        <fullName evidence="2">UPF0225 protein HCH_01502</fullName>
    </recommendedName>
</protein>
<dbReference type="SUPFAM" id="SSF103642">
    <property type="entry name" value="Sec-C motif"/>
    <property type="match status" value="1"/>
</dbReference>
<proteinExistence type="inferred from homology"/>
<dbReference type="InterPro" id="IPR023006">
    <property type="entry name" value="YchJ-like"/>
</dbReference>
<keyword evidence="5" id="KW-1185">Reference proteome</keyword>
<dbReference type="KEGG" id="hch:HCH_01502"/>
<dbReference type="STRING" id="349521.HCH_01502"/>
<evidence type="ECO:0000313" key="5">
    <source>
        <dbReference type="Proteomes" id="UP000000238"/>
    </source>
</evidence>
<name>Q2SLW4_HAHCH</name>
<dbReference type="PANTHER" id="PTHR33747">
    <property type="entry name" value="UPF0225 PROTEIN SCO1677"/>
    <property type="match status" value="1"/>
</dbReference>
<organism evidence="4 5">
    <name type="scientific">Hahella chejuensis (strain KCTC 2396)</name>
    <dbReference type="NCBI Taxonomy" id="349521"/>
    <lineage>
        <taxon>Bacteria</taxon>
        <taxon>Pseudomonadati</taxon>
        <taxon>Pseudomonadota</taxon>
        <taxon>Gammaproteobacteria</taxon>
        <taxon>Oceanospirillales</taxon>
        <taxon>Hahellaceae</taxon>
        <taxon>Hahella</taxon>
    </lineage>
</organism>
<dbReference type="EMBL" id="CP000155">
    <property type="protein sequence ID" value="ABC28360.1"/>
    <property type="molecule type" value="Genomic_DNA"/>
</dbReference>
<dbReference type="Pfam" id="PF02810">
    <property type="entry name" value="SEC-C"/>
    <property type="match status" value="2"/>
</dbReference>
<dbReference type="Gene3D" id="3.10.450.50">
    <property type="match status" value="1"/>
</dbReference>
<evidence type="ECO:0000256" key="2">
    <source>
        <dbReference type="HAMAP-Rule" id="MF_00612"/>
    </source>
</evidence>
<dbReference type="Proteomes" id="UP000000238">
    <property type="component" value="Chromosome"/>
</dbReference>
<dbReference type="Pfam" id="PF17775">
    <property type="entry name" value="YchJ_M-like"/>
    <property type="match status" value="1"/>
</dbReference>
<evidence type="ECO:0000259" key="3">
    <source>
        <dbReference type="Pfam" id="PF17775"/>
    </source>
</evidence>
<dbReference type="HOGENOM" id="CLU_099590_0_0_6"/>
<gene>
    <name evidence="4" type="ordered locus">HCH_01502</name>
</gene>
<dbReference type="HAMAP" id="MF_00612">
    <property type="entry name" value="UPF0225"/>
    <property type="match status" value="1"/>
</dbReference>
<evidence type="ECO:0000256" key="1">
    <source>
        <dbReference type="ARBA" id="ARBA00010839"/>
    </source>
</evidence>